<keyword evidence="6 8" id="KW-0472">Membrane</keyword>
<evidence type="ECO:0000256" key="7">
    <source>
        <dbReference type="SAM" id="MobiDB-lite"/>
    </source>
</evidence>
<feature type="transmembrane region" description="Helical" evidence="8">
    <location>
        <begin position="255"/>
        <end position="275"/>
    </location>
</feature>
<dbReference type="InterPro" id="IPR020846">
    <property type="entry name" value="MFS_dom"/>
</dbReference>
<accession>A0ABP5AWX3</accession>
<name>A0ABP5AWX3_9MICC</name>
<feature type="transmembrane region" description="Helical" evidence="8">
    <location>
        <begin position="77"/>
        <end position="97"/>
    </location>
</feature>
<organism evidence="10 11">
    <name type="scientific">Arthrobacter gandavensis</name>
    <dbReference type="NCBI Taxonomy" id="169960"/>
    <lineage>
        <taxon>Bacteria</taxon>
        <taxon>Bacillati</taxon>
        <taxon>Actinomycetota</taxon>
        <taxon>Actinomycetes</taxon>
        <taxon>Micrococcales</taxon>
        <taxon>Micrococcaceae</taxon>
        <taxon>Arthrobacter</taxon>
    </lineage>
</organism>
<evidence type="ECO:0000256" key="4">
    <source>
        <dbReference type="ARBA" id="ARBA00022692"/>
    </source>
</evidence>
<comment type="caution">
    <text evidence="10">The sequence shown here is derived from an EMBL/GenBank/DDBJ whole genome shotgun (WGS) entry which is preliminary data.</text>
</comment>
<dbReference type="InterPro" id="IPR036259">
    <property type="entry name" value="MFS_trans_sf"/>
</dbReference>
<feature type="transmembrane region" description="Helical" evidence="8">
    <location>
        <begin position="220"/>
        <end position="243"/>
    </location>
</feature>
<dbReference type="Gene3D" id="1.20.1250.20">
    <property type="entry name" value="MFS general substrate transporter like domains"/>
    <property type="match status" value="2"/>
</dbReference>
<evidence type="ECO:0000313" key="10">
    <source>
        <dbReference type="EMBL" id="GAA1924575.1"/>
    </source>
</evidence>
<feature type="transmembrane region" description="Helical" evidence="8">
    <location>
        <begin position="7"/>
        <end position="26"/>
    </location>
</feature>
<gene>
    <name evidence="10" type="ORF">GCM10009688_32040</name>
</gene>
<keyword evidence="4 8" id="KW-0812">Transmembrane</keyword>
<dbReference type="EMBL" id="BAAALV010000008">
    <property type="protein sequence ID" value="GAA1924575.1"/>
    <property type="molecule type" value="Genomic_DNA"/>
</dbReference>
<evidence type="ECO:0000259" key="9">
    <source>
        <dbReference type="PROSITE" id="PS50850"/>
    </source>
</evidence>
<reference evidence="11" key="1">
    <citation type="journal article" date="2019" name="Int. J. Syst. Evol. Microbiol.">
        <title>The Global Catalogue of Microorganisms (GCM) 10K type strain sequencing project: providing services to taxonomists for standard genome sequencing and annotation.</title>
        <authorList>
            <consortium name="The Broad Institute Genomics Platform"/>
            <consortium name="The Broad Institute Genome Sequencing Center for Infectious Disease"/>
            <person name="Wu L."/>
            <person name="Ma J."/>
        </authorList>
    </citation>
    <scope>NUCLEOTIDE SEQUENCE [LARGE SCALE GENOMIC DNA]</scope>
    <source>
        <strain evidence="11">JCM 13316</strain>
    </source>
</reference>
<dbReference type="PANTHER" id="PTHR23513:SF11">
    <property type="entry name" value="STAPHYLOFERRIN A TRANSPORTER"/>
    <property type="match status" value="1"/>
</dbReference>
<evidence type="ECO:0000256" key="6">
    <source>
        <dbReference type="ARBA" id="ARBA00023136"/>
    </source>
</evidence>
<evidence type="ECO:0000256" key="3">
    <source>
        <dbReference type="ARBA" id="ARBA00022475"/>
    </source>
</evidence>
<evidence type="ECO:0000313" key="11">
    <source>
        <dbReference type="Proteomes" id="UP001500784"/>
    </source>
</evidence>
<keyword evidence="5 8" id="KW-1133">Transmembrane helix</keyword>
<evidence type="ECO:0000256" key="5">
    <source>
        <dbReference type="ARBA" id="ARBA00022989"/>
    </source>
</evidence>
<feature type="transmembrane region" description="Helical" evidence="8">
    <location>
        <begin position="342"/>
        <end position="365"/>
    </location>
</feature>
<evidence type="ECO:0000256" key="2">
    <source>
        <dbReference type="ARBA" id="ARBA00022448"/>
    </source>
</evidence>
<keyword evidence="11" id="KW-1185">Reference proteome</keyword>
<dbReference type="Proteomes" id="UP001500784">
    <property type="component" value="Unassembled WGS sequence"/>
</dbReference>
<feature type="transmembrane region" description="Helical" evidence="8">
    <location>
        <begin position="170"/>
        <end position="187"/>
    </location>
</feature>
<feature type="transmembrane region" description="Helical" evidence="8">
    <location>
        <begin position="46"/>
        <end position="65"/>
    </location>
</feature>
<proteinExistence type="predicted"/>
<keyword evidence="2" id="KW-0813">Transport</keyword>
<sequence>MFRSLRIFNYRIWFLGALVSNIGTWMQRTAQDWLVYDILTNQDAAAMGIVMALQLGPQLLLAPWAGLVADTYNRRKVLLATQVAMAALGAGLGLLVLSGHAQLWHVYAFALALGVVSAIDAPARQSFVSEVVSEENLPNAVALNSASFNGARMVGPAAAGLLTVAVGPGWVFLINTVTFAAMVLALLKMRSSELRVLPKAPPGKGRIRAGLKYVRYRPDLVMVLVAIFIVGTFGLNFAVYIAAMARTEFGQDAGIFGLLNSIMAIGSVAGALLSARRDKPRLRFIFGAAGAFGVACLIAALSPNLWIFALSLIPVGLFALTLMTSANAYVQTTTTPVMRGRVMALYFAIFLGGTPLGAPIVGWVSNAFGPRWSLGVAAASGLVTAVIGLVWAWRSHHLRLHYDRSARRRLYLTSSATEDTTEDTGEDAAGGLTKEDPGPR</sequence>
<keyword evidence="3" id="KW-1003">Cell membrane</keyword>
<dbReference type="SUPFAM" id="SSF103473">
    <property type="entry name" value="MFS general substrate transporter"/>
    <property type="match status" value="1"/>
</dbReference>
<dbReference type="InterPro" id="IPR010290">
    <property type="entry name" value="TM_effector"/>
</dbReference>
<evidence type="ECO:0000256" key="8">
    <source>
        <dbReference type="SAM" id="Phobius"/>
    </source>
</evidence>
<feature type="transmembrane region" description="Helical" evidence="8">
    <location>
        <begin position="282"/>
        <end position="301"/>
    </location>
</feature>
<dbReference type="RefSeq" id="WP_152229506.1">
    <property type="nucleotide sequence ID" value="NZ_BAAALV010000008.1"/>
</dbReference>
<dbReference type="PROSITE" id="PS50850">
    <property type="entry name" value="MFS"/>
    <property type="match status" value="1"/>
</dbReference>
<dbReference type="CDD" id="cd06173">
    <property type="entry name" value="MFS_MefA_like"/>
    <property type="match status" value="1"/>
</dbReference>
<dbReference type="Pfam" id="PF05977">
    <property type="entry name" value="MFS_3"/>
    <property type="match status" value="1"/>
</dbReference>
<feature type="transmembrane region" description="Helical" evidence="8">
    <location>
        <begin position="371"/>
        <end position="393"/>
    </location>
</feature>
<feature type="region of interest" description="Disordered" evidence="7">
    <location>
        <begin position="416"/>
        <end position="440"/>
    </location>
</feature>
<feature type="transmembrane region" description="Helical" evidence="8">
    <location>
        <begin position="307"/>
        <end position="330"/>
    </location>
</feature>
<protein>
    <submittedName>
        <fullName evidence="10">MFS transporter</fullName>
    </submittedName>
</protein>
<evidence type="ECO:0000256" key="1">
    <source>
        <dbReference type="ARBA" id="ARBA00004651"/>
    </source>
</evidence>
<comment type="subcellular location">
    <subcellularLocation>
        <location evidence="1">Cell membrane</location>
        <topology evidence="1">Multi-pass membrane protein</topology>
    </subcellularLocation>
</comment>
<feature type="domain" description="Major facilitator superfamily (MFS) profile" evidence="9">
    <location>
        <begin position="9"/>
        <end position="396"/>
    </location>
</feature>
<dbReference type="PANTHER" id="PTHR23513">
    <property type="entry name" value="INTEGRAL MEMBRANE EFFLUX PROTEIN-RELATED"/>
    <property type="match status" value="1"/>
</dbReference>